<name>A0ABS9UQE2_9BACT</name>
<dbReference type="PANTHER" id="PTHR46124">
    <property type="entry name" value="D-AMINOACYL-TRNA DEACYLASE"/>
    <property type="match status" value="1"/>
</dbReference>
<sequence length="214" mass="24387">MDLFDLHTHGINGKRSIYNQSTEKDNAQFWYSLGIHPWELDEDWERKLEKMKAASQDPNLMAIGECGFDLIKGPAVNIQQEAFAAQLDWALELGLPVIMHQVKGTHLLQQIIKEKAILPPMIWHGFNAKSQIGSSLLDAPIYFSFGKALFNSGSNAQEFLKICPFERIFFETDDSNLKIEQVFSQASLLLQIPVERLLEQVVGNWNNISKRKIT</sequence>
<dbReference type="Proteomes" id="UP001165488">
    <property type="component" value="Unassembled WGS sequence"/>
</dbReference>
<dbReference type="Gene3D" id="3.20.20.140">
    <property type="entry name" value="Metal-dependent hydrolases"/>
    <property type="match status" value="1"/>
</dbReference>
<keyword evidence="2" id="KW-1185">Reference proteome</keyword>
<dbReference type="InterPro" id="IPR001130">
    <property type="entry name" value="TatD-like"/>
</dbReference>
<evidence type="ECO:0000313" key="1">
    <source>
        <dbReference type="EMBL" id="MCH7398846.1"/>
    </source>
</evidence>
<dbReference type="EMBL" id="JAKZGS010000010">
    <property type="protein sequence ID" value="MCH7398846.1"/>
    <property type="molecule type" value="Genomic_DNA"/>
</dbReference>
<protein>
    <submittedName>
        <fullName evidence="1">TatD family hydrolase</fullName>
    </submittedName>
</protein>
<organism evidence="1 2">
    <name type="scientific">Belliella calami</name>
    <dbReference type="NCBI Taxonomy" id="2923436"/>
    <lineage>
        <taxon>Bacteria</taxon>
        <taxon>Pseudomonadati</taxon>
        <taxon>Bacteroidota</taxon>
        <taxon>Cytophagia</taxon>
        <taxon>Cytophagales</taxon>
        <taxon>Cyclobacteriaceae</taxon>
        <taxon>Belliella</taxon>
    </lineage>
</organism>
<dbReference type="InterPro" id="IPR032466">
    <property type="entry name" value="Metal_Hydrolase"/>
</dbReference>
<evidence type="ECO:0000313" key="2">
    <source>
        <dbReference type="Proteomes" id="UP001165488"/>
    </source>
</evidence>
<dbReference type="GO" id="GO:0016787">
    <property type="term" value="F:hydrolase activity"/>
    <property type="evidence" value="ECO:0007669"/>
    <property type="project" value="UniProtKB-KW"/>
</dbReference>
<dbReference type="PANTHER" id="PTHR46124:SF2">
    <property type="entry name" value="D-AMINOACYL-TRNA DEACYLASE"/>
    <property type="match status" value="1"/>
</dbReference>
<accession>A0ABS9UQE2</accession>
<dbReference type="SUPFAM" id="SSF51556">
    <property type="entry name" value="Metallo-dependent hydrolases"/>
    <property type="match status" value="1"/>
</dbReference>
<keyword evidence="1" id="KW-0378">Hydrolase</keyword>
<reference evidence="1" key="1">
    <citation type="submission" date="2022-03" db="EMBL/GenBank/DDBJ databases">
        <title>De novo assembled genomes of Belliella spp. (Cyclobacteriaceae) strains.</title>
        <authorList>
            <person name="Szabo A."/>
            <person name="Korponai K."/>
            <person name="Felfoldi T."/>
        </authorList>
    </citation>
    <scope>NUCLEOTIDE SEQUENCE</scope>
    <source>
        <strain evidence="1">DSM 107340</strain>
    </source>
</reference>
<gene>
    <name evidence="1" type="ORF">MM236_12650</name>
</gene>
<dbReference type="RefSeq" id="WP_241275347.1">
    <property type="nucleotide sequence ID" value="NZ_JAKZGS010000010.1"/>
</dbReference>
<dbReference type="Pfam" id="PF01026">
    <property type="entry name" value="TatD_DNase"/>
    <property type="match status" value="1"/>
</dbReference>
<proteinExistence type="predicted"/>
<comment type="caution">
    <text evidence="1">The sequence shown here is derived from an EMBL/GenBank/DDBJ whole genome shotgun (WGS) entry which is preliminary data.</text>
</comment>